<dbReference type="CDD" id="cd07177">
    <property type="entry name" value="terB_like"/>
    <property type="match status" value="1"/>
</dbReference>
<evidence type="ECO:0000313" key="1">
    <source>
        <dbReference type="EMBL" id="QTD48978.1"/>
    </source>
</evidence>
<evidence type="ECO:0000313" key="2">
    <source>
        <dbReference type="Proteomes" id="UP000663929"/>
    </source>
</evidence>
<dbReference type="InterPro" id="IPR029024">
    <property type="entry name" value="TerB-like"/>
</dbReference>
<gene>
    <name evidence="1" type="ORF">J3U87_25620</name>
</gene>
<keyword evidence="2" id="KW-1185">Reference proteome</keyword>
<dbReference type="EMBL" id="CP071793">
    <property type="protein sequence ID" value="QTD48978.1"/>
    <property type="molecule type" value="Genomic_DNA"/>
</dbReference>
<sequence>MVQTPKPLIAALRLWAKMAVIDGKVHPDERSLLEFLIQVHAPDTDIDYLLGSVRDIHMDDLIATVTTYEDRFFIAMNAYALATVDEDYSDRERRFFDRLSASFSLSEEDLDLLKQTVANEHSEDPQPPDPRLEDLFSRSNFCEAE</sequence>
<accession>A0A8A4TJK1</accession>
<dbReference type="RefSeq" id="WP_237378627.1">
    <property type="nucleotide sequence ID" value="NZ_CP071793.1"/>
</dbReference>
<name>A0A8A4TJK1_SULCO</name>
<dbReference type="SUPFAM" id="SSF158682">
    <property type="entry name" value="TerB-like"/>
    <property type="match status" value="1"/>
</dbReference>
<reference evidence="1" key="1">
    <citation type="submission" date="2021-03" db="EMBL/GenBank/DDBJ databases">
        <title>Acanthopleuribacteraceae sp. M133.</title>
        <authorList>
            <person name="Wang G."/>
        </authorList>
    </citation>
    <scope>NUCLEOTIDE SEQUENCE</scope>
    <source>
        <strain evidence="1">M133</strain>
    </source>
</reference>
<dbReference type="Gene3D" id="1.10.3680.10">
    <property type="entry name" value="TerB-like"/>
    <property type="match status" value="1"/>
</dbReference>
<dbReference type="KEGG" id="scor:J3U87_25620"/>
<dbReference type="Proteomes" id="UP000663929">
    <property type="component" value="Chromosome"/>
</dbReference>
<organism evidence="1 2">
    <name type="scientific">Sulfidibacter corallicola</name>
    <dbReference type="NCBI Taxonomy" id="2818388"/>
    <lineage>
        <taxon>Bacteria</taxon>
        <taxon>Pseudomonadati</taxon>
        <taxon>Acidobacteriota</taxon>
        <taxon>Holophagae</taxon>
        <taxon>Acanthopleuribacterales</taxon>
        <taxon>Acanthopleuribacteraceae</taxon>
        <taxon>Sulfidibacter</taxon>
    </lineage>
</organism>
<dbReference type="AlphaFoldDB" id="A0A8A4TJK1"/>
<proteinExistence type="predicted"/>
<protein>
    <submittedName>
        <fullName evidence="1">TerB family tellurite resistance protein</fullName>
    </submittedName>
</protein>